<keyword evidence="1" id="KW-0472">Membrane</keyword>
<organism evidence="2 3">
    <name type="scientific">Strigamia maritima</name>
    <name type="common">European centipede</name>
    <name type="synonym">Geophilus maritimus</name>
    <dbReference type="NCBI Taxonomy" id="126957"/>
    <lineage>
        <taxon>Eukaryota</taxon>
        <taxon>Metazoa</taxon>
        <taxon>Ecdysozoa</taxon>
        <taxon>Arthropoda</taxon>
        <taxon>Myriapoda</taxon>
        <taxon>Chilopoda</taxon>
        <taxon>Pleurostigmophora</taxon>
        <taxon>Geophilomorpha</taxon>
        <taxon>Linotaeniidae</taxon>
        <taxon>Strigamia</taxon>
    </lineage>
</organism>
<evidence type="ECO:0000313" key="3">
    <source>
        <dbReference type="Proteomes" id="UP000014500"/>
    </source>
</evidence>
<reference evidence="3" key="1">
    <citation type="submission" date="2011-05" db="EMBL/GenBank/DDBJ databases">
        <authorList>
            <person name="Richards S.R."/>
            <person name="Qu J."/>
            <person name="Jiang H."/>
            <person name="Jhangiani S.N."/>
            <person name="Agravi P."/>
            <person name="Goodspeed R."/>
            <person name="Gross S."/>
            <person name="Mandapat C."/>
            <person name="Jackson L."/>
            <person name="Mathew T."/>
            <person name="Pu L."/>
            <person name="Thornton R."/>
            <person name="Saada N."/>
            <person name="Wilczek-Boney K.B."/>
            <person name="Lee S."/>
            <person name="Kovar C."/>
            <person name="Wu Y."/>
            <person name="Scherer S.E."/>
            <person name="Worley K.C."/>
            <person name="Muzny D.M."/>
            <person name="Gibbs R."/>
        </authorList>
    </citation>
    <scope>NUCLEOTIDE SEQUENCE</scope>
    <source>
        <strain evidence="3">Brora</strain>
    </source>
</reference>
<keyword evidence="1" id="KW-0812">Transmembrane</keyword>
<proteinExistence type="predicted"/>
<keyword evidence="1" id="KW-1133">Transmembrane helix</keyword>
<feature type="transmembrane region" description="Helical" evidence="1">
    <location>
        <begin position="97"/>
        <end position="116"/>
    </location>
</feature>
<dbReference type="HOGENOM" id="CLU_1490830_0_0_1"/>
<sequence length="181" mass="20917">MRLAIHLNKVPIEKYLFVREDFEFVLIYAPSSARHKSSVIHSCSSRIVQLFVFVSSRGYYRFENGKELILEDPIIDFGKFNLFTVCIWMQFYNHKDFGNVFACVISVYWLISSFAIPKFLFRHVMIINVSVRLASISKTLLLAHSRPGGVYSKLFVMAVLLLRVSCSCRCTAVKEEITNEQ</sequence>
<name>T1J209_STRMM</name>
<dbReference type="AlphaFoldDB" id="T1J209"/>
<evidence type="ECO:0000256" key="1">
    <source>
        <dbReference type="SAM" id="Phobius"/>
    </source>
</evidence>
<dbReference type="Proteomes" id="UP000014500">
    <property type="component" value="Unassembled WGS sequence"/>
</dbReference>
<evidence type="ECO:0000313" key="2">
    <source>
        <dbReference type="EnsemblMetazoa" id="SMAR007584-PA"/>
    </source>
</evidence>
<protein>
    <submittedName>
        <fullName evidence="2">Uncharacterized protein</fullName>
    </submittedName>
</protein>
<keyword evidence="3" id="KW-1185">Reference proteome</keyword>
<accession>T1J209</accession>
<reference evidence="2" key="2">
    <citation type="submission" date="2015-02" db="UniProtKB">
        <authorList>
            <consortium name="EnsemblMetazoa"/>
        </authorList>
    </citation>
    <scope>IDENTIFICATION</scope>
</reference>
<dbReference type="EMBL" id="JH431792">
    <property type="status" value="NOT_ANNOTATED_CDS"/>
    <property type="molecule type" value="Genomic_DNA"/>
</dbReference>
<dbReference type="EnsemblMetazoa" id="SMAR007584-RA">
    <property type="protein sequence ID" value="SMAR007584-PA"/>
    <property type="gene ID" value="SMAR007584"/>
</dbReference>